<reference evidence="1 2" key="1">
    <citation type="submission" date="2017-11" db="EMBL/GenBank/DDBJ databases">
        <title>De-novo sequencing of pomegranate (Punica granatum L.) genome.</title>
        <authorList>
            <person name="Akparov Z."/>
            <person name="Amiraslanov A."/>
            <person name="Hajiyeva S."/>
            <person name="Abbasov M."/>
            <person name="Kaur K."/>
            <person name="Hamwieh A."/>
            <person name="Solovyev V."/>
            <person name="Salamov A."/>
            <person name="Braich B."/>
            <person name="Kosarev P."/>
            <person name="Mahmoud A."/>
            <person name="Hajiyev E."/>
            <person name="Babayeva S."/>
            <person name="Izzatullayeva V."/>
            <person name="Mammadov A."/>
            <person name="Mammadov A."/>
            <person name="Sharifova S."/>
            <person name="Ojaghi J."/>
            <person name="Eynullazada K."/>
            <person name="Bayramov B."/>
            <person name="Abdulazimova A."/>
            <person name="Shahmuradov I."/>
        </authorList>
    </citation>
    <scope>NUCLEOTIDE SEQUENCE [LARGE SCALE GENOMIC DNA]</scope>
    <source>
        <strain evidence="2">cv. AG2017</strain>
        <tissue evidence="1">Leaf</tissue>
    </source>
</reference>
<accession>A0A2I0ID92</accession>
<evidence type="ECO:0000313" key="2">
    <source>
        <dbReference type="Proteomes" id="UP000233551"/>
    </source>
</evidence>
<proteinExistence type="predicted"/>
<protein>
    <submittedName>
        <fullName evidence="1">Uncharacterized protein</fullName>
    </submittedName>
</protein>
<dbReference type="EMBL" id="PGOL01003401">
    <property type="protein sequence ID" value="PKI41366.1"/>
    <property type="molecule type" value="Genomic_DNA"/>
</dbReference>
<evidence type="ECO:0000313" key="1">
    <source>
        <dbReference type="EMBL" id="PKI41366.1"/>
    </source>
</evidence>
<comment type="caution">
    <text evidence="1">The sequence shown here is derived from an EMBL/GenBank/DDBJ whole genome shotgun (WGS) entry which is preliminary data.</text>
</comment>
<organism evidence="1 2">
    <name type="scientific">Punica granatum</name>
    <name type="common">Pomegranate</name>
    <dbReference type="NCBI Taxonomy" id="22663"/>
    <lineage>
        <taxon>Eukaryota</taxon>
        <taxon>Viridiplantae</taxon>
        <taxon>Streptophyta</taxon>
        <taxon>Embryophyta</taxon>
        <taxon>Tracheophyta</taxon>
        <taxon>Spermatophyta</taxon>
        <taxon>Magnoliopsida</taxon>
        <taxon>eudicotyledons</taxon>
        <taxon>Gunneridae</taxon>
        <taxon>Pentapetalae</taxon>
        <taxon>rosids</taxon>
        <taxon>malvids</taxon>
        <taxon>Myrtales</taxon>
        <taxon>Lythraceae</taxon>
        <taxon>Punica</taxon>
    </lineage>
</organism>
<name>A0A2I0ID92_PUNGR</name>
<dbReference type="Proteomes" id="UP000233551">
    <property type="component" value="Unassembled WGS sequence"/>
</dbReference>
<dbReference type="AlphaFoldDB" id="A0A2I0ID92"/>
<sequence length="60" mass="6784">DFNRDWIIPRAGKPNERGNSGTNCVEICWPFNVEKICGPPTNLMEVLGFCWAVWGSFGPR</sequence>
<feature type="non-terminal residue" evidence="1">
    <location>
        <position position="1"/>
    </location>
</feature>
<keyword evidence="2" id="KW-1185">Reference proteome</keyword>
<gene>
    <name evidence="1" type="ORF">CRG98_038252</name>
</gene>